<proteinExistence type="predicted"/>
<protein>
    <submittedName>
        <fullName evidence="1">Uncharacterized protein</fullName>
    </submittedName>
</protein>
<evidence type="ECO:0000313" key="1">
    <source>
        <dbReference type="EMBL" id="BDP41350.1"/>
    </source>
</evidence>
<evidence type="ECO:0000313" key="2">
    <source>
        <dbReference type="Proteomes" id="UP001064971"/>
    </source>
</evidence>
<gene>
    <name evidence="1" type="ORF">DAETH_13190</name>
</gene>
<name>A0ABM8AC63_9DEIO</name>
<dbReference type="Proteomes" id="UP001064971">
    <property type="component" value="Chromosome"/>
</dbReference>
<reference evidence="1" key="1">
    <citation type="submission" date="2022-07" db="EMBL/GenBank/DDBJ databases">
        <title>Complete Genome Sequence of the Radioresistant Bacterium Deinococcus aetherius ST0316, Isolated from the Air Dust collected in Lower Stratosphere above Japan.</title>
        <authorList>
            <person name="Satoh K."/>
            <person name="Hagiwara K."/>
            <person name="Katsumata K."/>
            <person name="Kubo A."/>
            <person name="Yokobori S."/>
            <person name="Yamagishi A."/>
            <person name="Oono Y."/>
            <person name="Narumi I."/>
        </authorList>
    </citation>
    <scope>NUCLEOTIDE SEQUENCE</scope>
    <source>
        <strain evidence="1">ST0316</strain>
    </source>
</reference>
<organism evidence="1 2">
    <name type="scientific">Deinococcus aetherius</name>
    <dbReference type="NCBI Taxonomy" id="200252"/>
    <lineage>
        <taxon>Bacteria</taxon>
        <taxon>Thermotogati</taxon>
        <taxon>Deinococcota</taxon>
        <taxon>Deinococci</taxon>
        <taxon>Deinococcales</taxon>
        <taxon>Deinococcaceae</taxon>
        <taxon>Deinococcus</taxon>
    </lineage>
</organism>
<dbReference type="EMBL" id="AP026560">
    <property type="protein sequence ID" value="BDP41350.1"/>
    <property type="molecule type" value="Genomic_DNA"/>
</dbReference>
<accession>A0ABM8AC63</accession>
<keyword evidence="2" id="KW-1185">Reference proteome</keyword>
<sequence length="83" mass="9435">MSPMTVPSSDQGRLSTLLGSETYWTARAMREQGSRFYRALGEALEAADLGNRRRIYEGWTDELWDFYERGLRLEAEEGSPGEG</sequence>